<dbReference type="CDD" id="cd02869">
    <property type="entry name" value="PseudoU_synth_RluA_like"/>
    <property type="match status" value="1"/>
</dbReference>
<evidence type="ECO:0000256" key="4">
    <source>
        <dbReference type="PROSITE-ProRule" id="PRU00182"/>
    </source>
</evidence>
<dbReference type="GO" id="GO:0003723">
    <property type="term" value="F:RNA binding"/>
    <property type="evidence" value="ECO:0007669"/>
    <property type="project" value="UniProtKB-KW"/>
</dbReference>
<evidence type="ECO:0000256" key="3">
    <source>
        <dbReference type="PIRSR" id="PIRSR606225-1"/>
    </source>
</evidence>
<comment type="catalytic activity">
    <reaction evidence="5">
        <text>a uridine in RNA = a pseudouridine in RNA</text>
        <dbReference type="Rhea" id="RHEA:48348"/>
        <dbReference type="Rhea" id="RHEA-COMP:12068"/>
        <dbReference type="Rhea" id="RHEA-COMP:12069"/>
        <dbReference type="ChEBI" id="CHEBI:65314"/>
        <dbReference type="ChEBI" id="CHEBI:65315"/>
    </reaction>
</comment>
<dbReference type="InterPro" id="IPR020103">
    <property type="entry name" value="PsdUridine_synth_cat_dom_sf"/>
</dbReference>
<organism evidence="7 8">
    <name type="scientific">Candidatus Enterocola intestinipullorum</name>
    <dbReference type="NCBI Taxonomy" id="2840783"/>
    <lineage>
        <taxon>Bacteria</taxon>
        <taxon>Pseudomonadati</taxon>
        <taxon>Bacteroidota</taxon>
        <taxon>Bacteroidia</taxon>
        <taxon>Bacteroidales</taxon>
        <taxon>Candidatus Enterocola</taxon>
    </lineage>
</organism>
<reference evidence="7" key="1">
    <citation type="submission" date="2020-10" db="EMBL/GenBank/DDBJ databases">
        <authorList>
            <person name="Gilroy R."/>
        </authorList>
    </citation>
    <scope>NUCLEOTIDE SEQUENCE</scope>
    <source>
        <strain evidence="7">D3-1215</strain>
    </source>
</reference>
<dbReference type="NCBIfam" id="TIGR00005">
    <property type="entry name" value="rluA_subfam"/>
    <property type="match status" value="1"/>
</dbReference>
<dbReference type="EC" id="5.4.99.-" evidence="5"/>
<dbReference type="PANTHER" id="PTHR21600:SF44">
    <property type="entry name" value="RIBOSOMAL LARGE SUBUNIT PSEUDOURIDINE SYNTHASE D"/>
    <property type="match status" value="1"/>
</dbReference>
<dbReference type="Pfam" id="PF00849">
    <property type="entry name" value="PseudoU_synth_2"/>
    <property type="match status" value="1"/>
</dbReference>
<comment type="similarity">
    <text evidence="1 5">Belongs to the pseudouridine synthase RluA family.</text>
</comment>
<dbReference type="GO" id="GO:0000455">
    <property type="term" value="P:enzyme-directed rRNA pseudouridine synthesis"/>
    <property type="evidence" value="ECO:0007669"/>
    <property type="project" value="TreeGrafter"/>
</dbReference>
<dbReference type="AlphaFoldDB" id="A0A9D9EEG0"/>
<protein>
    <recommendedName>
        <fullName evidence="5">Pseudouridine synthase</fullName>
        <ecNumber evidence="5">5.4.99.-</ecNumber>
    </recommendedName>
</protein>
<dbReference type="InterPro" id="IPR006225">
    <property type="entry name" value="PsdUridine_synth_RluC/D"/>
</dbReference>
<dbReference type="GO" id="GO:0009982">
    <property type="term" value="F:pseudouridine synthase activity"/>
    <property type="evidence" value="ECO:0007669"/>
    <property type="project" value="InterPro"/>
</dbReference>
<evidence type="ECO:0000313" key="8">
    <source>
        <dbReference type="Proteomes" id="UP000823637"/>
    </source>
</evidence>
<dbReference type="SUPFAM" id="SSF55120">
    <property type="entry name" value="Pseudouridine synthase"/>
    <property type="match status" value="1"/>
</dbReference>
<feature type="active site" evidence="3">
    <location>
        <position position="141"/>
    </location>
</feature>
<gene>
    <name evidence="7" type="ORF">IAC32_00700</name>
</gene>
<dbReference type="PROSITE" id="PS50889">
    <property type="entry name" value="S4"/>
    <property type="match status" value="1"/>
</dbReference>
<comment type="caution">
    <text evidence="7">The sequence shown here is derived from an EMBL/GenBank/DDBJ whole genome shotgun (WGS) entry which is preliminary data.</text>
</comment>
<keyword evidence="4" id="KW-0694">RNA-binding</keyword>
<dbReference type="GO" id="GO:0140098">
    <property type="term" value="F:catalytic activity, acting on RNA"/>
    <property type="evidence" value="ECO:0007669"/>
    <property type="project" value="UniProtKB-ARBA"/>
</dbReference>
<evidence type="ECO:0000256" key="2">
    <source>
        <dbReference type="ARBA" id="ARBA00023235"/>
    </source>
</evidence>
<reference evidence="7" key="2">
    <citation type="journal article" date="2021" name="PeerJ">
        <title>Extensive microbial diversity within the chicken gut microbiome revealed by metagenomics and culture.</title>
        <authorList>
            <person name="Gilroy R."/>
            <person name="Ravi A."/>
            <person name="Getino M."/>
            <person name="Pursley I."/>
            <person name="Horton D.L."/>
            <person name="Alikhan N.F."/>
            <person name="Baker D."/>
            <person name="Gharbi K."/>
            <person name="Hall N."/>
            <person name="Watson M."/>
            <person name="Adriaenssens E.M."/>
            <person name="Foster-Nyarko E."/>
            <person name="Jarju S."/>
            <person name="Secka A."/>
            <person name="Antonio M."/>
            <person name="Oren A."/>
            <person name="Chaudhuri R.R."/>
            <person name="La Ragione R."/>
            <person name="Hildebrand F."/>
            <person name="Pallen M.J."/>
        </authorList>
    </citation>
    <scope>NUCLEOTIDE SEQUENCE</scope>
    <source>
        <strain evidence="7">D3-1215</strain>
    </source>
</reference>
<keyword evidence="2 5" id="KW-0413">Isomerase</keyword>
<accession>A0A9D9EEG0</accession>
<evidence type="ECO:0000256" key="1">
    <source>
        <dbReference type="ARBA" id="ARBA00010876"/>
    </source>
</evidence>
<dbReference type="PROSITE" id="PS01129">
    <property type="entry name" value="PSI_RLU"/>
    <property type="match status" value="1"/>
</dbReference>
<dbReference type="InterPro" id="IPR006224">
    <property type="entry name" value="PsdUridine_synth_RluA-like_CS"/>
</dbReference>
<evidence type="ECO:0000256" key="5">
    <source>
        <dbReference type="RuleBase" id="RU362028"/>
    </source>
</evidence>
<evidence type="ECO:0000259" key="6">
    <source>
        <dbReference type="Pfam" id="PF00849"/>
    </source>
</evidence>
<dbReference type="InterPro" id="IPR050188">
    <property type="entry name" value="RluA_PseudoU_synthase"/>
</dbReference>
<dbReference type="Gene3D" id="3.30.2350.10">
    <property type="entry name" value="Pseudouridine synthase"/>
    <property type="match status" value="1"/>
</dbReference>
<dbReference type="InterPro" id="IPR006145">
    <property type="entry name" value="PsdUridine_synth_RsuA/RluA"/>
</dbReference>
<dbReference type="EMBL" id="JADIMR010000009">
    <property type="protein sequence ID" value="MBO8446254.1"/>
    <property type="molecule type" value="Genomic_DNA"/>
</dbReference>
<dbReference type="PANTHER" id="PTHR21600">
    <property type="entry name" value="MITOCHONDRIAL RNA PSEUDOURIDINE SYNTHASE"/>
    <property type="match status" value="1"/>
</dbReference>
<name>A0A9D9EEG0_9BACT</name>
<evidence type="ECO:0000313" key="7">
    <source>
        <dbReference type="EMBL" id="MBO8446254.1"/>
    </source>
</evidence>
<comment type="function">
    <text evidence="5">Responsible for synthesis of pseudouridine from uracil.</text>
</comment>
<dbReference type="Proteomes" id="UP000823637">
    <property type="component" value="Unassembled WGS sequence"/>
</dbReference>
<feature type="domain" description="Pseudouridine synthase RsuA/RluA-like" evidence="6">
    <location>
        <begin position="94"/>
        <end position="246"/>
    </location>
</feature>
<sequence>MRTHTTVDKKFAVKVDEDCTLLDFLSRKLQGYSRNKIKSLMEHRLLSLSDGTLLQRHDTALKKGQVVEVHSARTRAGKVVDNPKLNIIYEDDFIIVVEKKEGLLSVRAPRQLEDSASHILNMYLRGRRGRNNHIFVVHRLDKETSGVMMFAKDRDTQLALRDNWRDMVKERSYIAVVTGVMEQGNGSIKSYLTEDIHQKMHSSEEDNGGQYAVTNYKVLQTGKRYSLLRLDLETGRKNQIRVHLESTGHPVAGDLKYSGGPCPLNRLCLHAQTLDFIHPVTRKRLRFEIPYPESFNRLVAERNPKPRCK</sequence>
<proteinExistence type="inferred from homology"/>